<keyword evidence="4" id="KW-1185">Reference proteome</keyword>
<gene>
    <name evidence="3" type="ORF">CRD36_02045</name>
</gene>
<reference evidence="3 4" key="1">
    <citation type="submission" date="2017-10" db="EMBL/GenBank/DDBJ databases">
        <title>Frigbacter circumglobatus gen. nov. sp. nov., isolated from sediment cultured in situ.</title>
        <authorList>
            <person name="Zhao Z."/>
        </authorList>
    </citation>
    <scope>NUCLEOTIDE SEQUENCE [LARGE SCALE GENOMIC DNA]</scope>
    <source>
        <strain evidence="3 4">ZYL</strain>
    </source>
</reference>
<dbReference type="GO" id="GO:0008643">
    <property type="term" value="P:carbohydrate transport"/>
    <property type="evidence" value="ECO:0007669"/>
    <property type="project" value="InterPro"/>
</dbReference>
<feature type="transmembrane region" description="Helical" evidence="2">
    <location>
        <begin position="126"/>
        <end position="145"/>
    </location>
</feature>
<keyword evidence="2" id="KW-1133">Transmembrane helix</keyword>
<protein>
    <recommendedName>
        <fullName evidence="5">MFS transporter</fullName>
    </recommendedName>
</protein>
<dbReference type="Pfam" id="PF13347">
    <property type="entry name" value="MFS_2"/>
    <property type="match status" value="1"/>
</dbReference>
<dbReference type="EMBL" id="PDEM01000008">
    <property type="protein sequence ID" value="PHZ86364.1"/>
    <property type="molecule type" value="Genomic_DNA"/>
</dbReference>
<evidence type="ECO:0000256" key="2">
    <source>
        <dbReference type="SAM" id="Phobius"/>
    </source>
</evidence>
<feature type="transmembrane region" description="Helical" evidence="2">
    <location>
        <begin position="426"/>
        <end position="453"/>
    </location>
</feature>
<evidence type="ECO:0000256" key="1">
    <source>
        <dbReference type="ARBA" id="ARBA00009617"/>
    </source>
</evidence>
<organism evidence="3 4">
    <name type="scientific">Paremcibacter congregatus</name>
    <dbReference type="NCBI Taxonomy" id="2043170"/>
    <lineage>
        <taxon>Bacteria</taxon>
        <taxon>Pseudomonadati</taxon>
        <taxon>Pseudomonadota</taxon>
        <taxon>Alphaproteobacteria</taxon>
        <taxon>Emcibacterales</taxon>
        <taxon>Emcibacteraceae</taxon>
        <taxon>Paremcibacter</taxon>
    </lineage>
</organism>
<dbReference type="InParanoid" id="A0A2G4YVI6"/>
<dbReference type="InterPro" id="IPR036259">
    <property type="entry name" value="MFS_trans_sf"/>
</dbReference>
<dbReference type="Proteomes" id="UP000229730">
    <property type="component" value="Unassembled WGS sequence"/>
</dbReference>
<feature type="transmembrane region" description="Helical" evidence="2">
    <location>
        <begin position="61"/>
        <end position="82"/>
    </location>
</feature>
<dbReference type="InterPro" id="IPR039672">
    <property type="entry name" value="MFS_2"/>
</dbReference>
<evidence type="ECO:0008006" key="5">
    <source>
        <dbReference type="Google" id="ProtNLM"/>
    </source>
</evidence>
<keyword evidence="2" id="KW-0472">Membrane</keyword>
<dbReference type="Gene3D" id="1.20.1250.20">
    <property type="entry name" value="MFS general substrate transporter like domains"/>
    <property type="match status" value="1"/>
</dbReference>
<feature type="transmembrane region" description="Helical" evidence="2">
    <location>
        <begin position="285"/>
        <end position="305"/>
    </location>
</feature>
<dbReference type="PANTHER" id="PTHR11328">
    <property type="entry name" value="MAJOR FACILITATOR SUPERFAMILY DOMAIN-CONTAINING PROTEIN"/>
    <property type="match status" value="1"/>
</dbReference>
<feature type="transmembrane region" description="Helical" evidence="2">
    <location>
        <begin position="397"/>
        <end position="414"/>
    </location>
</feature>
<dbReference type="PANTHER" id="PTHR11328:SF24">
    <property type="entry name" value="MAJOR FACILITATOR SUPERFAMILY (MFS) PROFILE DOMAIN-CONTAINING PROTEIN"/>
    <property type="match status" value="1"/>
</dbReference>
<comment type="similarity">
    <text evidence="1">Belongs to the sodium:galactoside symporter (TC 2.A.2) family.</text>
</comment>
<name>A0A2G4YVI6_9PROT</name>
<proteinExistence type="inferred from homology"/>
<feature type="transmembrane region" description="Helical" evidence="2">
    <location>
        <begin position="342"/>
        <end position="367"/>
    </location>
</feature>
<evidence type="ECO:0000313" key="3">
    <source>
        <dbReference type="EMBL" id="PHZ86364.1"/>
    </source>
</evidence>
<dbReference type="SUPFAM" id="SSF103473">
    <property type="entry name" value="MFS general substrate transporter"/>
    <property type="match status" value="1"/>
</dbReference>
<evidence type="ECO:0000313" key="4">
    <source>
        <dbReference type="Proteomes" id="UP000229730"/>
    </source>
</evidence>
<feature type="transmembrane region" description="Helical" evidence="2">
    <location>
        <begin position="317"/>
        <end position="336"/>
    </location>
</feature>
<feature type="transmembrane region" description="Helical" evidence="2">
    <location>
        <begin position="199"/>
        <end position="219"/>
    </location>
</feature>
<feature type="transmembrane region" description="Helical" evidence="2">
    <location>
        <begin position="103"/>
        <end position="120"/>
    </location>
</feature>
<dbReference type="GO" id="GO:0015293">
    <property type="term" value="F:symporter activity"/>
    <property type="evidence" value="ECO:0007669"/>
    <property type="project" value="InterPro"/>
</dbReference>
<comment type="caution">
    <text evidence="3">The sequence shown here is derived from an EMBL/GenBank/DDBJ whole genome shotgun (WGS) entry which is preliminary data.</text>
</comment>
<feature type="transmembrane region" description="Helical" evidence="2">
    <location>
        <begin position="166"/>
        <end position="187"/>
    </location>
</feature>
<sequence>MHFQNQKYIYYSDYLNMSNQRHPKHVPALNTLTSLAYSAPVVPVLLLIASTNVLPGIYSKYYGLSLAAVSLAMLIAGLFDAFTDPSIGYWADRYNARTGSRKPFVIGGALFLIPSAWFLLNPGESVTFIYFLFWYLAFYLAYTLFNIPHLTVAKEVCRRSDDRNKIFAYRSLAGLIAFAIFMVIPMTSLTEGNEITPQVMHYLVVTAGILLLPMLYIYLRYLPTSAARPEFSKKSENPLRAMRELTNNSPLKLYLLGTASYFIAMSSDTALKFLVMSSYLDMGKYFGYLFLLTIIVSIIVVKPGLWFIERVGKKKGCLVAFAFNILSFSAMPLVLLKGDYSLHLYAFYSLSLGISTALANIAFYSILSDVSDYGTLKSGIDRSATCFSLQSLAQKTFMAVGIAIYIALADRFGFDPVASSQDEGVYWGLALLMGIVPIVFTLVGGLFIFLIPIDECRHDIIRRRLDAREVRFWRDAEIDKSRNEEKTLKIE</sequence>
<dbReference type="AlphaFoldDB" id="A0A2G4YVI6"/>
<dbReference type="GO" id="GO:0005886">
    <property type="term" value="C:plasma membrane"/>
    <property type="evidence" value="ECO:0007669"/>
    <property type="project" value="TreeGrafter"/>
</dbReference>
<feature type="transmembrane region" description="Helical" evidence="2">
    <location>
        <begin position="253"/>
        <end position="273"/>
    </location>
</feature>
<feature type="transmembrane region" description="Helical" evidence="2">
    <location>
        <begin position="28"/>
        <end position="49"/>
    </location>
</feature>
<keyword evidence="2" id="KW-0812">Transmembrane</keyword>
<accession>A0A2G4YVI6</accession>